<evidence type="ECO:0000259" key="1">
    <source>
        <dbReference type="Pfam" id="PF00535"/>
    </source>
</evidence>
<dbReference type="SUPFAM" id="SSF53448">
    <property type="entry name" value="Nucleotide-diphospho-sugar transferases"/>
    <property type="match status" value="1"/>
</dbReference>
<evidence type="ECO:0000313" key="2">
    <source>
        <dbReference type="EMBL" id="MBO8460061.1"/>
    </source>
</evidence>
<dbReference type="InterPro" id="IPR029044">
    <property type="entry name" value="Nucleotide-diphossugar_trans"/>
</dbReference>
<name>A0A9D9HUF0_9BACT</name>
<gene>
    <name evidence="2" type="ORF">IAA73_07005</name>
</gene>
<reference evidence="2" key="1">
    <citation type="submission" date="2020-10" db="EMBL/GenBank/DDBJ databases">
        <authorList>
            <person name="Gilroy R."/>
        </authorList>
    </citation>
    <scope>NUCLEOTIDE SEQUENCE</scope>
    <source>
        <strain evidence="2">G3-3990</strain>
    </source>
</reference>
<sequence length="306" mass="35747">MISVLICTYNRGAVLKDCLDSLLCQTTDMSQFEVLVVNNNSSDITEELVLQYVDQYDNFRLVSEPVQGLSNARNRAYKEAKYDWLLYLDDDAIAYPDMIQQAIYTIDNFDFDMFGGMYFPWYRDSIKPRWMSNTFGQSIKFLDNIGYLKDGEYVSGGIMVMSRRALQMVDGFPTTIGMNGSKIAYGEETYIQNKLRELGYKIGYNPNMCITHLVPTYKQTVSWQLRAAYAHGRDSVIIYDMQIFPQWYILVYKLLKIQLKSILLVLRNLFKRKKYYWQNIVLDMFSSTFKYCGYIEGIINKKKVDA</sequence>
<dbReference type="Pfam" id="PF00535">
    <property type="entry name" value="Glycos_transf_2"/>
    <property type="match status" value="1"/>
</dbReference>
<dbReference type="InterPro" id="IPR001173">
    <property type="entry name" value="Glyco_trans_2-like"/>
</dbReference>
<evidence type="ECO:0000313" key="3">
    <source>
        <dbReference type="Proteomes" id="UP000823641"/>
    </source>
</evidence>
<dbReference type="PANTHER" id="PTHR43685">
    <property type="entry name" value="GLYCOSYLTRANSFERASE"/>
    <property type="match status" value="1"/>
</dbReference>
<accession>A0A9D9HUF0</accession>
<dbReference type="AlphaFoldDB" id="A0A9D9HUF0"/>
<dbReference type="Proteomes" id="UP000823641">
    <property type="component" value="Unassembled WGS sequence"/>
</dbReference>
<dbReference type="CDD" id="cd00761">
    <property type="entry name" value="Glyco_tranf_GTA_type"/>
    <property type="match status" value="1"/>
</dbReference>
<dbReference type="PANTHER" id="PTHR43685:SF2">
    <property type="entry name" value="GLYCOSYLTRANSFERASE 2-LIKE DOMAIN-CONTAINING PROTEIN"/>
    <property type="match status" value="1"/>
</dbReference>
<dbReference type="EMBL" id="JADIMG010000068">
    <property type="protein sequence ID" value="MBO8460061.1"/>
    <property type="molecule type" value="Genomic_DNA"/>
</dbReference>
<dbReference type="Gene3D" id="3.90.550.10">
    <property type="entry name" value="Spore Coat Polysaccharide Biosynthesis Protein SpsA, Chain A"/>
    <property type="match status" value="1"/>
</dbReference>
<proteinExistence type="predicted"/>
<protein>
    <submittedName>
        <fullName evidence="2">Glycosyltransferase family 2 protein</fullName>
    </submittedName>
</protein>
<organism evidence="2 3">
    <name type="scientific">Candidatus Gallipaludibacter merdavium</name>
    <dbReference type="NCBI Taxonomy" id="2840839"/>
    <lineage>
        <taxon>Bacteria</taxon>
        <taxon>Pseudomonadati</taxon>
        <taxon>Bacteroidota</taxon>
        <taxon>Bacteroidia</taxon>
        <taxon>Bacteroidales</taxon>
        <taxon>Candidatus Gallipaludibacter</taxon>
    </lineage>
</organism>
<dbReference type="InterPro" id="IPR050834">
    <property type="entry name" value="Glycosyltransf_2"/>
</dbReference>
<reference evidence="2" key="2">
    <citation type="journal article" date="2021" name="PeerJ">
        <title>Extensive microbial diversity within the chicken gut microbiome revealed by metagenomics and culture.</title>
        <authorList>
            <person name="Gilroy R."/>
            <person name="Ravi A."/>
            <person name="Getino M."/>
            <person name="Pursley I."/>
            <person name="Horton D.L."/>
            <person name="Alikhan N.F."/>
            <person name="Baker D."/>
            <person name="Gharbi K."/>
            <person name="Hall N."/>
            <person name="Watson M."/>
            <person name="Adriaenssens E.M."/>
            <person name="Foster-Nyarko E."/>
            <person name="Jarju S."/>
            <person name="Secka A."/>
            <person name="Antonio M."/>
            <person name="Oren A."/>
            <person name="Chaudhuri R.R."/>
            <person name="La Ragione R."/>
            <person name="Hildebrand F."/>
            <person name="Pallen M.J."/>
        </authorList>
    </citation>
    <scope>NUCLEOTIDE SEQUENCE</scope>
    <source>
        <strain evidence="2">G3-3990</strain>
    </source>
</reference>
<feature type="domain" description="Glycosyltransferase 2-like" evidence="1">
    <location>
        <begin position="3"/>
        <end position="166"/>
    </location>
</feature>
<comment type="caution">
    <text evidence="2">The sequence shown here is derived from an EMBL/GenBank/DDBJ whole genome shotgun (WGS) entry which is preliminary data.</text>
</comment>